<gene>
    <name evidence="17" type="ORF">CUNI_LOCUS1191</name>
</gene>
<keyword evidence="18" id="KW-1185">Reference proteome</keyword>
<keyword evidence="5" id="KW-0631">Potassium channel</keyword>
<evidence type="ECO:0000256" key="7">
    <source>
        <dbReference type="ARBA" id="ARBA00022989"/>
    </source>
</evidence>
<feature type="region of interest" description="Disordered" evidence="12">
    <location>
        <begin position="653"/>
        <end position="683"/>
    </location>
</feature>
<keyword evidence="6" id="KW-0630">Potassium</keyword>
<keyword evidence="8" id="KW-0406">Ion transport</keyword>
<sequence length="1295" mass="146449">MTSPHVSFMERTESMHSLQSVESCLEDIFENDDIHEEDFIESWTVGPSTAPASIFTVGGGDQGYGLSPEERDYLASSPTQNDNERTVPVRYFTHKLSFRGWLRWFFIRNTSSRLAIAIFDFTLKILICASYVVRVHLDDITQYECYGVPCTTLENSTHSERDLIFEEDQVNWYVLLWVQRSNPVWIMEIFLAFIELVKSLLMVYIATKGHRMEQVMSLTFVLELLCGFNMLITLVPVLKSLFVPVFLNCWLARLALERIYNDLHLTSQRFQTVSVRLSKKMILLVMNIACLTFTTLCSIQHIQRASAGNQISLFDSFYFVIVTFSTVGFGDISPDMWLSRLFMIIMICLAFATIPSQIEGMISIYREREKAGGEYSRWFTTQKHVIVCASYLTQDTLMDFLNEFFANPKLEERTVILLCCQELDSSKRVIITDPRWSEKVIYMKGSALKDMDLKRCHAQKAYACFFLAPRPTQDKAMALASANFVSASAVSRHWPFPSLEPNCECTSKFLHVVCTLEFSHVVCLLEFLHVVCTLEFLHVKGMVLEPWQQLYGRHSANEIFHIQAQKSAIFSQYLGQTFPKTSADAHYRFGVALVAVLDSETLSPRLQLNPGPHYKIKAADMLFYISLNREEYSKISSYALKKVSRCQTSHFDMQHPSEDKMCSETDTSFRSRDPDKSFSHREADNSSMFGAISGLLSHNLTRAGCSRSNARTCMGDTSVTSDAEDGNRSNEDDTLNIPSTARSTSSSSSAPLLRGDSECSSQGGEPRRKFGRAHKPFDLSVSTDDDMNMSQEGPQIDLRHGEGRVLQFYEDMEQLTMGAPPITTCTGVGRASCHIRSAVRDPCCLEWGKSCTHCTYKNANDQRWDNQLIILVAEHASSGMFNFIVPLRSSAIGVNGLSPIILLLEEQPDTLFLESLAHFPLVYYMVGSIKSIDDLLVAGINKASHLVIVNRDPEVSTEGEEFLEDSETVIAVQTISRLFPNTYVLTALSQTANMRFMRFSASLTHSQKQLRDSTTSSMKEIFCLPFAAGQVFSANMLDTLLYQTFTKGYLISFVRLLLGIDSEQGSGHLSSIRVKKATIQRFQEYGVIYDWLSSSTGEIPFAIYRTERLAKEENKDIIARIFGGESLFDLPEKQKPKPPKYNRHARPKSNSLFNGRRFSAVCKSNTVDLGSLIRSRLQTLEMTQGDYSEVKRRRNILSYVITNPSPSEKLRIGDIIYVIQPSSMWARPSKQQFYLQRNNNSSSRLSTTSTPQVQKKNGVLKTPSREGHFDADFVMPKTDNMAEDKDGPLAASTQL</sequence>
<feature type="compositionally biased region" description="Low complexity" evidence="12">
    <location>
        <begin position="738"/>
        <end position="754"/>
    </location>
</feature>
<evidence type="ECO:0000256" key="6">
    <source>
        <dbReference type="ARBA" id="ARBA00022958"/>
    </source>
</evidence>
<dbReference type="InterPro" id="IPR013099">
    <property type="entry name" value="K_chnl_dom"/>
</dbReference>
<dbReference type="PANTHER" id="PTHR10027:SF10">
    <property type="entry name" value="SLOWPOKE 2, ISOFORM D"/>
    <property type="match status" value="1"/>
</dbReference>
<dbReference type="GO" id="GO:0005886">
    <property type="term" value="C:plasma membrane"/>
    <property type="evidence" value="ECO:0007669"/>
    <property type="project" value="TreeGrafter"/>
</dbReference>
<keyword evidence="9 13" id="KW-0472">Membrane</keyword>
<comment type="catalytic activity">
    <reaction evidence="11">
        <text>K(+)(in) = K(+)(out)</text>
        <dbReference type="Rhea" id="RHEA:29463"/>
        <dbReference type="ChEBI" id="CHEBI:29103"/>
    </reaction>
</comment>
<feature type="compositionally biased region" description="Low complexity" evidence="12">
    <location>
        <begin position="1238"/>
        <end position="1250"/>
    </location>
</feature>
<evidence type="ECO:0000313" key="18">
    <source>
        <dbReference type="Proteomes" id="UP000678393"/>
    </source>
</evidence>
<reference evidence="17" key="1">
    <citation type="submission" date="2021-04" db="EMBL/GenBank/DDBJ databases">
        <authorList>
            <consortium name="Molecular Ecology Group"/>
        </authorList>
    </citation>
    <scope>NUCLEOTIDE SEQUENCE</scope>
</reference>
<evidence type="ECO:0000259" key="16">
    <source>
        <dbReference type="Pfam" id="PF22614"/>
    </source>
</evidence>
<keyword evidence="2" id="KW-0813">Transport</keyword>
<evidence type="ECO:0000256" key="10">
    <source>
        <dbReference type="ARBA" id="ARBA00023303"/>
    </source>
</evidence>
<feature type="transmembrane region" description="Helical" evidence="13">
    <location>
        <begin position="281"/>
        <end position="302"/>
    </location>
</feature>
<evidence type="ECO:0000256" key="4">
    <source>
        <dbReference type="ARBA" id="ARBA00022692"/>
    </source>
</evidence>
<keyword evidence="7 13" id="KW-1133">Transmembrane helix</keyword>
<dbReference type="InterPro" id="IPR047871">
    <property type="entry name" value="K_chnl_Slo-like"/>
</dbReference>
<feature type="domain" description="Potassium channel" evidence="15">
    <location>
        <begin position="283"/>
        <end position="358"/>
    </location>
</feature>
<evidence type="ECO:0000256" key="12">
    <source>
        <dbReference type="SAM" id="MobiDB-lite"/>
    </source>
</evidence>
<keyword evidence="3" id="KW-0633">Potassium transport</keyword>
<keyword evidence="10" id="KW-0407">Ion channel</keyword>
<feature type="transmembrane region" description="Helical" evidence="13">
    <location>
        <begin position="218"/>
        <end position="235"/>
    </location>
</feature>
<evidence type="ECO:0000259" key="14">
    <source>
        <dbReference type="Pfam" id="PF03493"/>
    </source>
</evidence>
<comment type="subcellular location">
    <subcellularLocation>
        <location evidence="1">Membrane</location>
        <topology evidence="1">Multi-pass membrane protein</topology>
    </subcellularLocation>
</comment>
<feature type="transmembrane region" description="Helical" evidence="13">
    <location>
        <begin position="184"/>
        <end position="206"/>
    </location>
</feature>
<dbReference type="Pfam" id="PF22614">
    <property type="entry name" value="Slo-like_RCK"/>
    <property type="match status" value="2"/>
</dbReference>
<feature type="compositionally biased region" description="Polar residues" evidence="12">
    <location>
        <begin position="707"/>
        <end position="721"/>
    </location>
</feature>
<dbReference type="Pfam" id="PF07885">
    <property type="entry name" value="Ion_trans_2"/>
    <property type="match status" value="1"/>
</dbReference>
<dbReference type="Proteomes" id="UP000678393">
    <property type="component" value="Unassembled WGS sequence"/>
</dbReference>
<protein>
    <recommendedName>
        <fullName evidence="19">Potassium channel subfamily T member 2</fullName>
    </recommendedName>
</protein>
<feature type="domain" description="RCK N-terminal" evidence="16">
    <location>
        <begin position="381"/>
        <end position="478"/>
    </location>
</feature>
<feature type="transmembrane region" description="Helical" evidence="13">
    <location>
        <begin position="308"/>
        <end position="329"/>
    </location>
</feature>
<dbReference type="EMBL" id="CAJHNH020000143">
    <property type="protein sequence ID" value="CAG5115633.1"/>
    <property type="molecule type" value="Genomic_DNA"/>
</dbReference>
<evidence type="ECO:0000256" key="3">
    <source>
        <dbReference type="ARBA" id="ARBA00022538"/>
    </source>
</evidence>
<evidence type="ECO:0008006" key="19">
    <source>
        <dbReference type="Google" id="ProtNLM"/>
    </source>
</evidence>
<dbReference type="Gene3D" id="3.40.50.720">
    <property type="entry name" value="NAD(P)-binding Rossmann-like Domain"/>
    <property type="match status" value="1"/>
</dbReference>
<dbReference type="PANTHER" id="PTHR10027">
    <property type="entry name" value="CALCIUM-ACTIVATED POTASSIUM CHANNEL ALPHA CHAIN"/>
    <property type="match status" value="1"/>
</dbReference>
<dbReference type="GO" id="GO:0015271">
    <property type="term" value="F:outward rectifier potassium channel activity"/>
    <property type="evidence" value="ECO:0007669"/>
    <property type="project" value="TreeGrafter"/>
</dbReference>
<feature type="transmembrane region" description="Helical" evidence="13">
    <location>
        <begin position="341"/>
        <end position="358"/>
    </location>
</feature>
<dbReference type="SUPFAM" id="SSF81324">
    <property type="entry name" value="Voltage-gated potassium channels"/>
    <property type="match status" value="1"/>
</dbReference>
<evidence type="ECO:0000259" key="15">
    <source>
        <dbReference type="Pfam" id="PF07885"/>
    </source>
</evidence>
<feature type="domain" description="RCK N-terminal" evidence="16">
    <location>
        <begin position="867"/>
        <end position="985"/>
    </location>
</feature>
<dbReference type="Gene3D" id="1.10.287.70">
    <property type="match status" value="1"/>
</dbReference>
<evidence type="ECO:0000256" key="8">
    <source>
        <dbReference type="ARBA" id="ARBA00023065"/>
    </source>
</evidence>
<comment type="caution">
    <text evidence="17">The sequence shown here is derived from an EMBL/GenBank/DDBJ whole genome shotgun (WGS) entry which is preliminary data.</text>
</comment>
<dbReference type="OrthoDB" id="257992at2759"/>
<organism evidence="17 18">
    <name type="scientific">Candidula unifasciata</name>
    <dbReference type="NCBI Taxonomy" id="100452"/>
    <lineage>
        <taxon>Eukaryota</taxon>
        <taxon>Metazoa</taxon>
        <taxon>Spiralia</taxon>
        <taxon>Lophotrochozoa</taxon>
        <taxon>Mollusca</taxon>
        <taxon>Gastropoda</taxon>
        <taxon>Heterobranchia</taxon>
        <taxon>Euthyneura</taxon>
        <taxon>Panpulmonata</taxon>
        <taxon>Eupulmonata</taxon>
        <taxon>Stylommatophora</taxon>
        <taxon>Helicina</taxon>
        <taxon>Helicoidea</taxon>
        <taxon>Geomitridae</taxon>
        <taxon>Candidula</taxon>
    </lineage>
</organism>
<dbReference type="InterPro" id="IPR003929">
    <property type="entry name" value="K_chnl_BK_asu"/>
</dbReference>
<evidence type="ECO:0000256" key="1">
    <source>
        <dbReference type="ARBA" id="ARBA00004141"/>
    </source>
</evidence>
<keyword evidence="4 13" id="KW-0812">Transmembrane</keyword>
<feature type="domain" description="Calcium-activated potassium channel BK alpha subunit" evidence="14">
    <location>
        <begin position="545"/>
        <end position="596"/>
    </location>
</feature>
<evidence type="ECO:0000313" key="17">
    <source>
        <dbReference type="EMBL" id="CAG5115633.1"/>
    </source>
</evidence>
<evidence type="ECO:0000256" key="9">
    <source>
        <dbReference type="ARBA" id="ARBA00023136"/>
    </source>
</evidence>
<dbReference type="GO" id="GO:0005228">
    <property type="term" value="F:intracellular sodium-activated potassium channel activity"/>
    <property type="evidence" value="ECO:0007669"/>
    <property type="project" value="TreeGrafter"/>
</dbReference>
<dbReference type="InterPro" id="IPR003148">
    <property type="entry name" value="RCK_N"/>
</dbReference>
<dbReference type="Pfam" id="PF03493">
    <property type="entry name" value="BK_channel_a"/>
    <property type="match status" value="1"/>
</dbReference>
<feature type="region of interest" description="Disordered" evidence="12">
    <location>
        <begin position="1238"/>
        <end position="1271"/>
    </location>
</feature>
<feature type="transmembrane region" description="Helical" evidence="13">
    <location>
        <begin position="114"/>
        <end position="133"/>
    </location>
</feature>
<accession>A0A8S3YEH4</accession>
<evidence type="ECO:0000256" key="13">
    <source>
        <dbReference type="SAM" id="Phobius"/>
    </source>
</evidence>
<evidence type="ECO:0000256" key="11">
    <source>
        <dbReference type="ARBA" id="ARBA00034430"/>
    </source>
</evidence>
<evidence type="ECO:0000256" key="2">
    <source>
        <dbReference type="ARBA" id="ARBA00022448"/>
    </source>
</evidence>
<feature type="region of interest" description="Disordered" evidence="12">
    <location>
        <begin position="707"/>
        <end position="788"/>
    </location>
</feature>
<name>A0A8S3YEH4_9EUPU</name>
<dbReference type="FunFam" id="3.40.50.720:FF:000034">
    <property type="entry name" value="Potassium channel subfamily T member 1"/>
    <property type="match status" value="1"/>
</dbReference>
<proteinExistence type="predicted"/>
<evidence type="ECO:0000256" key="5">
    <source>
        <dbReference type="ARBA" id="ARBA00022826"/>
    </source>
</evidence>